<evidence type="ECO:0000256" key="1">
    <source>
        <dbReference type="ARBA" id="ARBA00023015"/>
    </source>
</evidence>
<dbReference type="InterPro" id="IPR000792">
    <property type="entry name" value="Tscrpt_reg_LuxR_C"/>
</dbReference>
<sequence>MLFALDQHGDWYRLHPLLRRWLCSRLRSQNRGRWSEIQVAAARWWERQGDADLAIEHAVTGEQLDLCEELITTHAGLYAVRGMYTTVQRWLANLGDARVRSSPRLRIVASTIAVYLGDGEAALRWARLAWEELNSTEVSAAHTDNLTMLQAEALRAGLEMLPAAEVLPLASHAYHLLPAGPFKAIAAVVLGANRYIAGDERADDTLRQALFENDVGDWSILNAMAAGALAIVLDLEGQRDEAAGLSTRALKLLATRPGETYPATGLTMAIASLFDARAGRQQQAAERIALSRTRLDALDNCAPWYRILGLVTLVRTCLLLDDAQTALKLLQQLELSMVIQDETTPFAKHVDGLHDRVQAANELSAERLWSPTAAELRVAQYLPTNLSLSDIATRLYVSRNTVKSHAAAIYRKLGTSSRGEAVRLARSAGLIGDTPPSD</sequence>
<proteinExistence type="predicted"/>
<dbReference type="GO" id="GO:0006355">
    <property type="term" value="P:regulation of DNA-templated transcription"/>
    <property type="evidence" value="ECO:0007669"/>
    <property type="project" value="InterPro"/>
</dbReference>
<gene>
    <name evidence="5" type="ORF">IPN02_11900</name>
</gene>
<dbReference type="SUPFAM" id="SSF46894">
    <property type="entry name" value="C-terminal effector domain of the bipartite response regulators"/>
    <property type="match status" value="1"/>
</dbReference>
<evidence type="ECO:0000256" key="3">
    <source>
        <dbReference type="ARBA" id="ARBA00023163"/>
    </source>
</evidence>
<comment type="caution">
    <text evidence="5">The sequence shown here is derived from an EMBL/GenBank/DDBJ whole genome shotgun (WGS) entry which is preliminary data.</text>
</comment>
<dbReference type="GO" id="GO:0003677">
    <property type="term" value="F:DNA binding"/>
    <property type="evidence" value="ECO:0007669"/>
    <property type="project" value="UniProtKB-KW"/>
</dbReference>
<dbReference type="CDD" id="cd06170">
    <property type="entry name" value="LuxR_C_like"/>
    <property type="match status" value="1"/>
</dbReference>
<keyword evidence="3" id="KW-0804">Transcription</keyword>
<dbReference type="Gene3D" id="1.10.10.10">
    <property type="entry name" value="Winged helix-like DNA-binding domain superfamily/Winged helix DNA-binding domain"/>
    <property type="match status" value="1"/>
</dbReference>
<organism evidence="5 6">
    <name type="scientific">Candidatus Neomicrothrix subdominans</name>
    <dbReference type="NCBI Taxonomy" id="2954438"/>
    <lineage>
        <taxon>Bacteria</taxon>
        <taxon>Bacillati</taxon>
        <taxon>Actinomycetota</taxon>
        <taxon>Acidimicrobiia</taxon>
        <taxon>Acidimicrobiales</taxon>
        <taxon>Microthrixaceae</taxon>
        <taxon>Candidatus Neomicrothrix</taxon>
    </lineage>
</organism>
<dbReference type="PANTHER" id="PTHR43214">
    <property type="entry name" value="TWO-COMPONENT RESPONSE REGULATOR"/>
    <property type="match status" value="1"/>
</dbReference>
<dbReference type="Proteomes" id="UP000727993">
    <property type="component" value="Unassembled WGS sequence"/>
</dbReference>
<protein>
    <recommendedName>
        <fullName evidence="4">HTH luxR-type domain-containing protein</fullName>
    </recommendedName>
</protein>
<evidence type="ECO:0000313" key="5">
    <source>
        <dbReference type="EMBL" id="MBK9297511.1"/>
    </source>
</evidence>
<name>A0A936ND58_9ACTN</name>
<feature type="domain" description="HTH luxR-type" evidence="4">
    <location>
        <begin position="364"/>
        <end position="429"/>
    </location>
</feature>
<reference evidence="5 6" key="1">
    <citation type="submission" date="2020-10" db="EMBL/GenBank/DDBJ databases">
        <title>Connecting structure to function with the recovery of over 1000 high-quality activated sludge metagenome-assembled genomes encoding full-length rRNA genes using long-read sequencing.</title>
        <authorList>
            <person name="Singleton C.M."/>
            <person name="Petriglieri F."/>
            <person name="Kristensen J.M."/>
            <person name="Kirkegaard R.H."/>
            <person name="Michaelsen T.Y."/>
            <person name="Andersen M.H."/>
            <person name="Karst S.M."/>
            <person name="Dueholm M.S."/>
            <person name="Nielsen P.H."/>
            <person name="Albertsen M."/>
        </authorList>
    </citation>
    <scope>NUCLEOTIDE SEQUENCE [LARGE SCALE GENOMIC DNA]</scope>
    <source>
        <strain evidence="5">Lyne_18-Q3-R50-59_MAXAC.006</strain>
    </source>
</reference>
<dbReference type="PROSITE" id="PS50043">
    <property type="entry name" value="HTH_LUXR_2"/>
    <property type="match status" value="1"/>
</dbReference>
<dbReference type="SMART" id="SM00421">
    <property type="entry name" value="HTH_LUXR"/>
    <property type="match status" value="1"/>
</dbReference>
<dbReference type="InterPro" id="IPR039420">
    <property type="entry name" value="WalR-like"/>
</dbReference>
<dbReference type="AlphaFoldDB" id="A0A936ND58"/>
<dbReference type="InterPro" id="IPR036388">
    <property type="entry name" value="WH-like_DNA-bd_sf"/>
</dbReference>
<dbReference type="EMBL" id="JADJZA010000007">
    <property type="protein sequence ID" value="MBK9297511.1"/>
    <property type="molecule type" value="Genomic_DNA"/>
</dbReference>
<evidence type="ECO:0000313" key="6">
    <source>
        <dbReference type="Proteomes" id="UP000727993"/>
    </source>
</evidence>
<dbReference type="PANTHER" id="PTHR43214:SF41">
    <property type="entry name" value="NITRATE_NITRITE RESPONSE REGULATOR PROTEIN NARP"/>
    <property type="match status" value="1"/>
</dbReference>
<dbReference type="InterPro" id="IPR016032">
    <property type="entry name" value="Sig_transdc_resp-reg_C-effctor"/>
</dbReference>
<keyword evidence="1" id="KW-0805">Transcription regulation</keyword>
<dbReference type="Pfam" id="PF00196">
    <property type="entry name" value="GerE"/>
    <property type="match status" value="1"/>
</dbReference>
<evidence type="ECO:0000259" key="4">
    <source>
        <dbReference type="PROSITE" id="PS50043"/>
    </source>
</evidence>
<keyword evidence="2" id="KW-0238">DNA-binding</keyword>
<evidence type="ECO:0000256" key="2">
    <source>
        <dbReference type="ARBA" id="ARBA00023125"/>
    </source>
</evidence>
<accession>A0A936ND58</accession>